<name>A0AAW1T376_9CHLO</name>
<comment type="function">
    <text evidence="10">Mannosyltransferase that operates in the biosynthetic pathway of dolichol-linked oligosaccharides, the glycan precursors employed in protein asparagine (N)-glycosylation. The assembly of dolichol-linked oligosaccharides begins on the cytosolic side of the endoplasmic reticulum membrane and finishes in its lumen. The sequential addition of sugars to dolichol pyrophosphate produces dolichol-linked oligosaccharides containing fourteen sugars, including two GlcNAcs, nine mannoses and three glucoses. Once assembled, the oligosaccharide is transferred from the lipid to nascent proteins by oligosaccharyltransferases. In the lumen of the endoplasmic reticulum, adds the eighth mannose residue in an alpha-1,6 linkage onto Man(7)GlcNAc(2)-PP-dolichol to produce Man(8)GlcNAc(2)-PP-dolichol.</text>
</comment>
<feature type="transmembrane region" description="Helical" evidence="12">
    <location>
        <begin position="253"/>
        <end position="276"/>
    </location>
</feature>
<comment type="subcellular location">
    <subcellularLocation>
        <location evidence="1 12">Endoplasmic reticulum membrane</location>
        <topology evidence="1 12">Multi-pass membrane protein</topology>
    </subcellularLocation>
</comment>
<evidence type="ECO:0000256" key="7">
    <source>
        <dbReference type="ARBA" id="ARBA00022824"/>
    </source>
</evidence>
<feature type="transmembrane region" description="Helical" evidence="12">
    <location>
        <begin position="306"/>
        <end position="327"/>
    </location>
</feature>
<reference evidence="13 14" key="1">
    <citation type="journal article" date="2024" name="Nat. Commun.">
        <title>Phylogenomics reveals the evolutionary origins of lichenization in chlorophyte algae.</title>
        <authorList>
            <person name="Puginier C."/>
            <person name="Libourel C."/>
            <person name="Otte J."/>
            <person name="Skaloud P."/>
            <person name="Haon M."/>
            <person name="Grisel S."/>
            <person name="Petersen M."/>
            <person name="Berrin J.G."/>
            <person name="Delaux P.M."/>
            <person name="Dal Grande F."/>
            <person name="Keller J."/>
        </authorList>
    </citation>
    <scope>NUCLEOTIDE SEQUENCE [LARGE SCALE GENOMIC DNA]</scope>
    <source>
        <strain evidence="13 14">SAG 2523</strain>
    </source>
</reference>
<comment type="catalytic activity">
    <reaction evidence="11">
        <text>an alpha-D-Man-(1-&gt;2)-alpha-D-Man-(1-&gt;2)-alpha-D-Man-(1-&gt;3)-[alpha-D-Man-(1-&gt;2)-alpha-D-Man-(1-&gt;3)-alpha-D-Man-(1-&gt;6)]-beta-D-Man-(1-&gt;4)-beta-D-GlcNAc-(1-&gt;4)-alpha-D-GlcNAc-diphospho-di-trans,poly-cis-dolichol + a di-trans,poly-cis-dolichyl beta-D-mannosyl phosphate = an alpha-D-Man-(1-&gt;2)-alpha-D-Man-(1-&gt;2)-alpha-D-Man-(1-&gt;3)-[alpha-D-Man-(1-&gt;2)-alpha-D-Man-(1-&gt;3)-[alpha-D-Man-(1-&gt;6)]-alpha-D-Man-(1-&gt;6)]-beta-D-Man-(1-&gt;4)-beta-D-GlcNAc-(1-&gt;4)-alpha-D-GlcNAc-diphospho-di-trans,poly-cis-dolichol + a di-trans,poly-cis-dolichyl phosphate + H(+)</text>
        <dbReference type="Rhea" id="RHEA:29535"/>
        <dbReference type="Rhea" id="RHEA-COMP:19498"/>
        <dbReference type="Rhea" id="RHEA-COMP:19501"/>
        <dbReference type="Rhea" id="RHEA-COMP:19518"/>
        <dbReference type="Rhea" id="RHEA-COMP:19519"/>
        <dbReference type="ChEBI" id="CHEBI:15378"/>
        <dbReference type="ChEBI" id="CHEBI:57683"/>
        <dbReference type="ChEBI" id="CHEBI:58211"/>
        <dbReference type="ChEBI" id="CHEBI:132517"/>
        <dbReference type="ChEBI" id="CHEBI:132519"/>
        <dbReference type="EC" id="2.4.1.260"/>
    </reaction>
    <physiologicalReaction direction="left-to-right" evidence="11">
        <dbReference type="Rhea" id="RHEA:29536"/>
    </physiologicalReaction>
</comment>
<dbReference type="GO" id="GO:0005789">
    <property type="term" value="C:endoplasmic reticulum membrane"/>
    <property type="evidence" value="ECO:0007669"/>
    <property type="project" value="UniProtKB-SubCell"/>
</dbReference>
<accession>A0AAW1T376</accession>
<dbReference type="AlphaFoldDB" id="A0AAW1T376"/>
<keyword evidence="7 12" id="KW-0256">Endoplasmic reticulum</keyword>
<feature type="transmembrane region" description="Helical" evidence="12">
    <location>
        <begin position="165"/>
        <end position="191"/>
    </location>
</feature>
<feature type="transmembrane region" description="Helical" evidence="12">
    <location>
        <begin position="203"/>
        <end position="224"/>
    </location>
</feature>
<dbReference type="PANTHER" id="PTHR22760">
    <property type="entry name" value="GLYCOSYLTRANSFERASE"/>
    <property type="match status" value="1"/>
</dbReference>
<organism evidence="13 14">
    <name type="scientific">Apatococcus fuscideae</name>
    <dbReference type="NCBI Taxonomy" id="2026836"/>
    <lineage>
        <taxon>Eukaryota</taxon>
        <taxon>Viridiplantae</taxon>
        <taxon>Chlorophyta</taxon>
        <taxon>core chlorophytes</taxon>
        <taxon>Trebouxiophyceae</taxon>
        <taxon>Chlorellales</taxon>
        <taxon>Chlorellaceae</taxon>
        <taxon>Apatococcus</taxon>
    </lineage>
</organism>
<comment type="caution">
    <text evidence="13">The sequence shown here is derived from an EMBL/GenBank/DDBJ whole genome shotgun (WGS) entry which is preliminary data.</text>
</comment>
<evidence type="ECO:0000256" key="8">
    <source>
        <dbReference type="ARBA" id="ARBA00022989"/>
    </source>
</evidence>
<sequence>MLLQGWTWLLGLVVMLHVFAAPFTKVEESFNVQAIHDILYHRQHLQAYDHLDFPGVVPRTFLGALTIAVISSPIILVLQALHLPKVAALYAARLVLGGLSIGSFSRFARAVRSRLGSHVACSLLMVTAVQFHLPFYMSRPLPNVFALILALNAYADWLGMRTRRLVYTLAFAALVVRCDLLPLAALIGLSLLVSGRLRLQDGLLWGATAAVGSLALSVTVDSVLWRRWTWPEGEVLWFNTGENRSSEWGVMAWHWYFTSALPRSLLGAFLLLPLGLWLEPRVRLLSGVALLYIALYSFLPHKEVRFLFPVLPLLNLGAAVALARLWISCRKSWLRAGALLGVLGLLAASALATGLMLWASSHNYPGGHALQELHCMYAVPERSNLTRLVHIDSFSAMTGVSRFLELSPPWSYSKAEDLMSEELRASDYTHLVSASPLVPGFINAREILGFRGFNLASIRHALKVVISSRSPVALKLEPQVHLHARKDIKQ</sequence>
<keyword evidence="4 12" id="KW-0328">Glycosyltransferase</keyword>
<evidence type="ECO:0000256" key="6">
    <source>
        <dbReference type="ARBA" id="ARBA00022692"/>
    </source>
</evidence>
<keyword evidence="5" id="KW-0808">Transferase</keyword>
<gene>
    <name evidence="13" type="ORF">WJX84_001232</name>
</gene>
<evidence type="ECO:0000256" key="4">
    <source>
        <dbReference type="ARBA" id="ARBA00022676"/>
    </source>
</evidence>
<evidence type="ECO:0000313" key="14">
    <source>
        <dbReference type="Proteomes" id="UP001485043"/>
    </source>
</evidence>
<feature type="transmembrane region" description="Helical" evidence="12">
    <location>
        <begin position="333"/>
        <end position="358"/>
    </location>
</feature>
<keyword evidence="9 12" id="KW-0472">Membrane</keyword>
<evidence type="ECO:0000256" key="10">
    <source>
        <dbReference type="ARBA" id="ARBA00044721"/>
    </source>
</evidence>
<evidence type="ECO:0000256" key="3">
    <source>
        <dbReference type="ARBA" id="ARBA00007063"/>
    </source>
</evidence>
<evidence type="ECO:0000256" key="2">
    <source>
        <dbReference type="ARBA" id="ARBA00004922"/>
    </source>
</evidence>
<protein>
    <recommendedName>
        <fullName evidence="12">Mannosyltransferase</fullName>
        <ecNumber evidence="12">2.4.1.-</ecNumber>
    </recommendedName>
</protein>
<comment type="pathway">
    <text evidence="2">Protein modification; protein glycosylation.</text>
</comment>
<evidence type="ECO:0000256" key="9">
    <source>
        <dbReference type="ARBA" id="ARBA00023136"/>
    </source>
</evidence>
<keyword evidence="8 12" id="KW-1133">Transmembrane helix</keyword>
<dbReference type="EMBL" id="JALJOV010000383">
    <property type="protein sequence ID" value="KAK9864177.1"/>
    <property type="molecule type" value="Genomic_DNA"/>
</dbReference>
<keyword evidence="14" id="KW-1185">Reference proteome</keyword>
<dbReference type="GO" id="GO:0052917">
    <property type="term" value="F:dol-P-Man:Man(7)GlcNAc(2)-PP-Dol alpha-1,6-mannosyltransferase activity"/>
    <property type="evidence" value="ECO:0007669"/>
    <property type="project" value="UniProtKB-EC"/>
</dbReference>
<feature type="transmembrane region" description="Helical" evidence="12">
    <location>
        <begin position="61"/>
        <end position="81"/>
    </location>
</feature>
<evidence type="ECO:0000256" key="11">
    <source>
        <dbReference type="ARBA" id="ARBA00048899"/>
    </source>
</evidence>
<dbReference type="PANTHER" id="PTHR22760:SF1">
    <property type="entry name" value="DOL-P-MAN:MAN(7)GLCNAC(2)-PP-DOL ALPHA-1,6-MANNOSYLTRANSFERASE"/>
    <property type="match status" value="1"/>
</dbReference>
<evidence type="ECO:0000256" key="1">
    <source>
        <dbReference type="ARBA" id="ARBA00004477"/>
    </source>
</evidence>
<evidence type="ECO:0000256" key="5">
    <source>
        <dbReference type="ARBA" id="ARBA00022679"/>
    </source>
</evidence>
<feature type="transmembrane region" description="Helical" evidence="12">
    <location>
        <begin position="6"/>
        <end position="23"/>
    </location>
</feature>
<proteinExistence type="inferred from homology"/>
<dbReference type="Proteomes" id="UP001485043">
    <property type="component" value="Unassembled WGS sequence"/>
</dbReference>
<dbReference type="EC" id="2.4.1.-" evidence="12"/>
<feature type="transmembrane region" description="Helical" evidence="12">
    <location>
        <begin position="115"/>
        <end position="135"/>
    </location>
</feature>
<keyword evidence="6 12" id="KW-0812">Transmembrane</keyword>
<comment type="similarity">
    <text evidence="3 12">Belongs to the glycosyltransferase 22 family.</text>
</comment>
<dbReference type="InterPro" id="IPR005599">
    <property type="entry name" value="GPI_mannosylTrfase"/>
</dbReference>
<evidence type="ECO:0000313" key="13">
    <source>
        <dbReference type="EMBL" id="KAK9864177.1"/>
    </source>
</evidence>
<dbReference type="Pfam" id="PF03901">
    <property type="entry name" value="Glyco_transf_22"/>
    <property type="match status" value="1"/>
</dbReference>
<evidence type="ECO:0000256" key="12">
    <source>
        <dbReference type="RuleBase" id="RU363075"/>
    </source>
</evidence>
<feature type="transmembrane region" description="Helical" evidence="12">
    <location>
        <begin position="282"/>
        <end position="299"/>
    </location>
</feature>
<dbReference type="GO" id="GO:0006487">
    <property type="term" value="P:protein N-linked glycosylation"/>
    <property type="evidence" value="ECO:0007669"/>
    <property type="project" value="TreeGrafter"/>
</dbReference>